<comment type="caution">
    <text evidence="2">The sequence shown here is derived from an EMBL/GenBank/DDBJ whole genome shotgun (WGS) entry which is preliminary data.</text>
</comment>
<sequence length="172" mass="19018">MDCLSFRLQSDTDLEVIFHCRRDFPEVKTTELHAKLDVVASSGGSNPNPTSLLLHREDDDGCDLENNRIFGELVKAVANSPHNMPREIQISEPKGVEETLCDDEEDEKPEFISGDSDDDHLSLPAERNGPSSSRSYQYSAHFSAMDLEAMAPSQEENNAGVGFGGYSNVKRV</sequence>
<organism evidence="2 3">
    <name type="scientific">Stylosanthes scabra</name>
    <dbReference type="NCBI Taxonomy" id="79078"/>
    <lineage>
        <taxon>Eukaryota</taxon>
        <taxon>Viridiplantae</taxon>
        <taxon>Streptophyta</taxon>
        <taxon>Embryophyta</taxon>
        <taxon>Tracheophyta</taxon>
        <taxon>Spermatophyta</taxon>
        <taxon>Magnoliopsida</taxon>
        <taxon>eudicotyledons</taxon>
        <taxon>Gunneridae</taxon>
        <taxon>Pentapetalae</taxon>
        <taxon>rosids</taxon>
        <taxon>fabids</taxon>
        <taxon>Fabales</taxon>
        <taxon>Fabaceae</taxon>
        <taxon>Papilionoideae</taxon>
        <taxon>50 kb inversion clade</taxon>
        <taxon>dalbergioids sensu lato</taxon>
        <taxon>Dalbergieae</taxon>
        <taxon>Pterocarpus clade</taxon>
        <taxon>Stylosanthes</taxon>
    </lineage>
</organism>
<reference evidence="2 3" key="1">
    <citation type="journal article" date="2023" name="Plants (Basel)">
        <title>Bridging the Gap: Combining Genomics and Transcriptomics Approaches to Understand Stylosanthes scabra, an Orphan Legume from the Brazilian Caatinga.</title>
        <authorList>
            <person name="Ferreira-Neto J.R.C."/>
            <person name="da Silva M.D."/>
            <person name="Binneck E."/>
            <person name="de Melo N.F."/>
            <person name="da Silva R.H."/>
            <person name="de Melo A.L.T.M."/>
            <person name="Pandolfi V."/>
            <person name="Bustamante F.O."/>
            <person name="Brasileiro-Vidal A.C."/>
            <person name="Benko-Iseppon A.M."/>
        </authorList>
    </citation>
    <scope>NUCLEOTIDE SEQUENCE [LARGE SCALE GENOMIC DNA]</scope>
    <source>
        <tissue evidence="2">Leaves</tissue>
    </source>
</reference>
<name>A0ABU6QGT1_9FABA</name>
<dbReference type="Proteomes" id="UP001341840">
    <property type="component" value="Unassembled WGS sequence"/>
</dbReference>
<feature type="region of interest" description="Disordered" evidence="1">
    <location>
        <begin position="89"/>
        <end position="137"/>
    </location>
</feature>
<protein>
    <submittedName>
        <fullName evidence="2">Uncharacterized protein</fullName>
    </submittedName>
</protein>
<accession>A0ABU6QGT1</accession>
<proteinExistence type="predicted"/>
<gene>
    <name evidence="2" type="ORF">PIB30_046734</name>
</gene>
<dbReference type="EMBL" id="JASCZI010000294">
    <property type="protein sequence ID" value="MED6110850.1"/>
    <property type="molecule type" value="Genomic_DNA"/>
</dbReference>
<feature type="compositionally biased region" description="Acidic residues" evidence="1">
    <location>
        <begin position="99"/>
        <end position="108"/>
    </location>
</feature>
<evidence type="ECO:0000256" key="1">
    <source>
        <dbReference type="SAM" id="MobiDB-lite"/>
    </source>
</evidence>
<keyword evidence="3" id="KW-1185">Reference proteome</keyword>
<evidence type="ECO:0000313" key="3">
    <source>
        <dbReference type="Proteomes" id="UP001341840"/>
    </source>
</evidence>
<evidence type="ECO:0000313" key="2">
    <source>
        <dbReference type="EMBL" id="MED6110850.1"/>
    </source>
</evidence>
<feature type="region of interest" description="Disordered" evidence="1">
    <location>
        <begin position="151"/>
        <end position="172"/>
    </location>
</feature>